<dbReference type="PANTHER" id="PTHR22847:SF637">
    <property type="entry name" value="WD REPEAT DOMAIN 5B"/>
    <property type="match status" value="1"/>
</dbReference>
<evidence type="ECO:0000259" key="10">
    <source>
        <dbReference type="Pfam" id="PF00520"/>
    </source>
</evidence>
<protein>
    <submittedName>
        <fullName evidence="11">WD-repeat protein</fullName>
    </submittedName>
</protein>
<feature type="region of interest" description="Disordered" evidence="8">
    <location>
        <begin position="1"/>
        <end position="105"/>
    </location>
</feature>
<feature type="transmembrane region" description="Helical" evidence="9">
    <location>
        <begin position="774"/>
        <end position="794"/>
    </location>
</feature>
<keyword evidence="5 9" id="KW-1133">Transmembrane helix</keyword>
<dbReference type="InterPro" id="IPR015943">
    <property type="entry name" value="WD40/YVTN_repeat-like_dom_sf"/>
</dbReference>
<feature type="region of interest" description="Disordered" evidence="8">
    <location>
        <begin position="535"/>
        <end position="569"/>
    </location>
</feature>
<dbReference type="GeneID" id="16069266"/>
<evidence type="ECO:0000256" key="2">
    <source>
        <dbReference type="ARBA" id="ARBA00022574"/>
    </source>
</evidence>
<dbReference type="InterPro" id="IPR019775">
    <property type="entry name" value="WD40_repeat_CS"/>
</dbReference>
<feature type="transmembrane region" description="Helical" evidence="9">
    <location>
        <begin position="713"/>
        <end position="737"/>
    </location>
</feature>
<evidence type="ECO:0000256" key="3">
    <source>
        <dbReference type="ARBA" id="ARBA00022692"/>
    </source>
</evidence>
<dbReference type="PANTHER" id="PTHR22847">
    <property type="entry name" value="WD40 REPEAT PROTEIN"/>
    <property type="match status" value="1"/>
</dbReference>
<keyword evidence="12" id="KW-1185">Reference proteome</keyword>
<dbReference type="PROSITE" id="PS50294">
    <property type="entry name" value="WD_REPEATS_REGION"/>
    <property type="match status" value="3"/>
</dbReference>
<dbReference type="PROSITE" id="PS50082">
    <property type="entry name" value="WD_REPEATS_2"/>
    <property type="match status" value="3"/>
</dbReference>
<dbReference type="SMART" id="SM00320">
    <property type="entry name" value="WD40"/>
    <property type="match status" value="4"/>
</dbReference>
<accession>F2UQB4</accession>
<dbReference type="InParanoid" id="F2UQB4"/>
<reference evidence="11" key="1">
    <citation type="submission" date="2009-08" db="EMBL/GenBank/DDBJ databases">
        <title>Annotation of Salpingoeca rosetta.</title>
        <authorList>
            <consortium name="The Broad Institute Genome Sequencing Platform"/>
            <person name="Russ C."/>
            <person name="Cuomo C."/>
            <person name="Burger G."/>
            <person name="Gray M.W."/>
            <person name="Holland P.W.H."/>
            <person name="King N."/>
            <person name="Lang F.B.F."/>
            <person name="Roger A.J."/>
            <person name="Ruiz-Trillo I."/>
            <person name="Young S.K."/>
            <person name="Zeng Q."/>
            <person name="Gargeya S."/>
            <person name="Alvarado L."/>
            <person name="Berlin A."/>
            <person name="Chapman S.B."/>
            <person name="Chen Z."/>
            <person name="Freedman E."/>
            <person name="Gellesch M."/>
            <person name="Goldberg J."/>
            <person name="Griggs A."/>
            <person name="Gujja S."/>
            <person name="Heilman E."/>
            <person name="Heiman D."/>
            <person name="Howarth C."/>
            <person name="Mehta T."/>
            <person name="Neiman D."/>
            <person name="Pearson M."/>
            <person name="Roberts A."/>
            <person name="Saif S."/>
            <person name="Shea T."/>
            <person name="Shenoy N."/>
            <person name="Sisk P."/>
            <person name="Stolte C."/>
            <person name="Sykes S."/>
            <person name="White J."/>
            <person name="Yandava C."/>
            <person name="Haas B."/>
            <person name="Nusbaum C."/>
            <person name="Birren B."/>
        </authorList>
    </citation>
    <scope>NUCLEOTIDE SEQUENCE [LARGE SCALE GENOMIC DNA]</scope>
    <source>
        <strain evidence="11">ATCC 50818</strain>
    </source>
</reference>
<dbReference type="Proteomes" id="UP000007799">
    <property type="component" value="Unassembled WGS sequence"/>
</dbReference>
<dbReference type="EMBL" id="GL832988">
    <property type="protein sequence ID" value="EGD79782.1"/>
    <property type="molecule type" value="Genomic_DNA"/>
</dbReference>
<feature type="repeat" description="WD" evidence="7">
    <location>
        <begin position="257"/>
        <end position="298"/>
    </location>
</feature>
<evidence type="ECO:0000256" key="1">
    <source>
        <dbReference type="ARBA" id="ARBA00004141"/>
    </source>
</evidence>
<dbReference type="GO" id="GO:0048188">
    <property type="term" value="C:Set1C/COMPASS complex"/>
    <property type="evidence" value="ECO:0007669"/>
    <property type="project" value="TreeGrafter"/>
</dbReference>
<feature type="transmembrane region" description="Helical" evidence="9">
    <location>
        <begin position="844"/>
        <end position="863"/>
    </location>
</feature>
<sequence>MDDDDMPLFKGNAEVKEEESGADALFPTGAASDHDQQQTTNTVTASANSFHHQQHQQQQQQQQSSTDAYAEQARSEAPPNQVPSVTQQQPWQQRHASSGPAPKVEDLSPLVISSRTLGLSGFQTGPANGEYAEPPSSATAVCLVSQTLVATGHDNGLVSLWNRNSLQLVCTLSGHTGRVTSLATTDNNGAWLVSGSQDNTLRVWDVNTFRCYTMLQGHTAAITSLTAIPNTNMVASGSEDATVCIWDIEHRMCVTTLQGHTDTVADVAAMPSGSQVVSLGTRGQCRVWDTPTGEHITLTKNNTHIHAIATSVHHPDTIIALQRTRQTDSAWTVVLASSLIACVIGIVLMATDTSFHSAGYAGAAVCGVGAIGLCLCFILRHFGFGFASGPCTAVHAYSTHAPKRQVLVSGKYSQCALTAKYVVLAGEDGMALVDAKSLTLRAQFVLPHAHTHDHTCSVAVDKGEGELCILEDGSHLTLFDLTTAWAGAHNPLILLQLALSGKIPPEYVHKDHTRRAIALLEADRSEAVFETARDALRSKQQHQQGGDQPQTQAQGDGVHQPPPEQQQQQQQVQALPSAQDSLQDSDHLNLLMWHAVVNTDHAAALDLMKELLELPPLDVGEWRSPLLAGIRPGDFVVLDEDMLHGDDADLKKELHSKSEPGVVKVTTQALRLDTEWFAELLISLIRTGDPRFFTILPVRAAVKAMWHSQLDLFLVRCLFQMGATAMLVYCALSGSLLGPERTWQKFTVLVLGIGELWQAGSIVRDYRVSLTSFWYWNSFARTISLVCLGLIAVIEQPSLQGVPTTLALSLLFHWVGLLEFTFAFDGLARAVIAITHVIRRCASFLLVLAVAAMAAASCMFVLFGDTTSASSAATGVTIPTTTTPYNPYNRNRYPFTTPSSASKSGSSSALKITGLTLFDTAIHLMFGQLSASVLDNAGDVPSATRAILLAIITLALIVLLSMLIAVVFTAYERIQDGVEPHLARTRAIIASQRHTGPLQLLVWYILQLARGGNSGGESGGDGRWRNGVVFIPADTPQQQEPRGSGWRGGVKQRVDALQDTVNVDMAKLHETIAAFRAEMQAMSMMAANESTA</sequence>
<feature type="repeat" description="WD" evidence="7">
    <location>
        <begin position="172"/>
        <end position="214"/>
    </location>
</feature>
<dbReference type="Pfam" id="PF00400">
    <property type="entry name" value="WD40"/>
    <property type="match status" value="3"/>
</dbReference>
<keyword evidence="4" id="KW-0677">Repeat</keyword>
<dbReference type="GO" id="GO:0042393">
    <property type="term" value="F:histone binding"/>
    <property type="evidence" value="ECO:0007669"/>
    <property type="project" value="TreeGrafter"/>
</dbReference>
<evidence type="ECO:0000256" key="9">
    <source>
        <dbReference type="SAM" id="Phobius"/>
    </source>
</evidence>
<dbReference type="InterPro" id="IPR001680">
    <property type="entry name" value="WD40_rpt"/>
</dbReference>
<dbReference type="GO" id="GO:0016020">
    <property type="term" value="C:membrane"/>
    <property type="evidence" value="ECO:0007669"/>
    <property type="project" value="UniProtKB-SubCell"/>
</dbReference>
<evidence type="ECO:0000256" key="4">
    <source>
        <dbReference type="ARBA" id="ARBA00022737"/>
    </source>
</evidence>
<feature type="transmembrane region" description="Helical" evidence="9">
    <location>
        <begin position="946"/>
        <end position="971"/>
    </location>
</feature>
<feature type="transmembrane region" description="Helical" evidence="9">
    <location>
        <begin position="806"/>
        <end position="832"/>
    </location>
</feature>
<dbReference type="PRINTS" id="PR00320">
    <property type="entry name" value="GPROTEINBRPT"/>
</dbReference>
<dbReference type="InterPro" id="IPR020472">
    <property type="entry name" value="WD40_PAC1"/>
</dbReference>
<keyword evidence="6 9" id="KW-0472">Membrane</keyword>
<evidence type="ECO:0000313" key="12">
    <source>
        <dbReference type="Proteomes" id="UP000007799"/>
    </source>
</evidence>
<evidence type="ECO:0000256" key="6">
    <source>
        <dbReference type="ARBA" id="ARBA00023136"/>
    </source>
</evidence>
<evidence type="ECO:0000313" key="11">
    <source>
        <dbReference type="EMBL" id="EGD79782.1"/>
    </source>
</evidence>
<dbReference type="InterPro" id="IPR036322">
    <property type="entry name" value="WD40_repeat_dom_sf"/>
</dbReference>
<dbReference type="eggNOG" id="KOG0266">
    <property type="taxonomic scope" value="Eukaryota"/>
</dbReference>
<dbReference type="KEGG" id="sre:PTSG_10767"/>
<keyword evidence="3 9" id="KW-0812">Transmembrane</keyword>
<dbReference type="SUPFAM" id="SSF50978">
    <property type="entry name" value="WD40 repeat-like"/>
    <property type="match status" value="1"/>
</dbReference>
<dbReference type="AlphaFoldDB" id="F2UQB4"/>
<dbReference type="Pfam" id="PF00520">
    <property type="entry name" value="Ion_trans"/>
    <property type="match status" value="1"/>
</dbReference>
<feature type="compositionally biased region" description="Polar residues" evidence="8">
    <location>
        <begin position="37"/>
        <end position="50"/>
    </location>
</feature>
<feature type="transmembrane region" description="Helical" evidence="9">
    <location>
        <begin position="330"/>
        <end position="351"/>
    </location>
</feature>
<gene>
    <name evidence="11" type="ORF">PTSG_10767</name>
</gene>
<dbReference type="STRING" id="946362.F2UQB4"/>
<evidence type="ECO:0000256" key="7">
    <source>
        <dbReference type="PROSITE-ProRule" id="PRU00221"/>
    </source>
</evidence>
<comment type="subcellular location">
    <subcellularLocation>
        <location evidence="1">Membrane</location>
        <topology evidence="1">Multi-pass membrane protein</topology>
    </subcellularLocation>
</comment>
<evidence type="ECO:0000256" key="5">
    <source>
        <dbReference type="ARBA" id="ARBA00022989"/>
    </source>
</evidence>
<keyword evidence="2 7" id="KW-0853">WD repeat</keyword>
<dbReference type="Gene3D" id="2.130.10.10">
    <property type="entry name" value="YVTN repeat-like/Quinoprotein amine dehydrogenase"/>
    <property type="match status" value="2"/>
</dbReference>
<feature type="domain" description="Ion transport" evidence="10">
    <location>
        <begin position="771"/>
        <end position="975"/>
    </location>
</feature>
<feature type="transmembrane region" description="Helical" evidence="9">
    <location>
        <begin position="357"/>
        <end position="379"/>
    </location>
</feature>
<name>F2UQB4_SALR5</name>
<proteinExistence type="predicted"/>
<dbReference type="OrthoDB" id="538223at2759"/>
<dbReference type="InterPro" id="IPR005821">
    <property type="entry name" value="Ion_trans_dom"/>
</dbReference>
<dbReference type="GO" id="GO:0005216">
    <property type="term" value="F:monoatomic ion channel activity"/>
    <property type="evidence" value="ECO:0007669"/>
    <property type="project" value="InterPro"/>
</dbReference>
<feature type="repeat" description="WD" evidence="7">
    <location>
        <begin position="215"/>
        <end position="256"/>
    </location>
</feature>
<feature type="compositionally biased region" description="Low complexity" evidence="8">
    <location>
        <begin position="541"/>
        <end position="557"/>
    </location>
</feature>
<evidence type="ECO:0000256" key="8">
    <source>
        <dbReference type="SAM" id="MobiDB-lite"/>
    </source>
</evidence>
<feature type="compositionally biased region" description="Polar residues" evidence="8">
    <location>
        <begin position="82"/>
        <end position="96"/>
    </location>
</feature>
<organism evidence="12">
    <name type="scientific">Salpingoeca rosetta (strain ATCC 50818 / BSB-021)</name>
    <dbReference type="NCBI Taxonomy" id="946362"/>
    <lineage>
        <taxon>Eukaryota</taxon>
        <taxon>Choanoflagellata</taxon>
        <taxon>Craspedida</taxon>
        <taxon>Salpingoecidae</taxon>
        <taxon>Salpingoeca</taxon>
    </lineage>
</organism>
<dbReference type="RefSeq" id="XP_004988731.1">
    <property type="nucleotide sequence ID" value="XM_004988674.1"/>
</dbReference>
<dbReference type="PROSITE" id="PS00678">
    <property type="entry name" value="WD_REPEATS_1"/>
    <property type="match status" value="2"/>
</dbReference>